<proteinExistence type="predicted"/>
<evidence type="ECO:0000313" key="1">
    <source>
        <dbReference type="EMBL" id="CDT18589.1"/>
    </source>
</evidence>
<keyword evidence="2" id="KW-1185">Reference proteome</keyword>
<sequence length="81" mass="9649">MCRKQGGRLCSPLNILQLFKFTGRHFPSEIRLQSVRYYVSYKLSYREIKEVLAEHGISVDHSTLNRWIIKYTPLLEHQARK</sequence>
<reference evidence="1 2" key="1">
    <citation type="submission" date="2014-06" db="EMBL/GenBank/DDBJ databases">
        <authorList>
            <person name="Le Roux F."/>
        </authorList>
    </citation>
    <scope>NUCLEOTIDE SEQUENCE [LARGE SCALE GENOMIC DNA]</scope>
    <source>
        <strain evidence="1 2">J5-4</strain>
    </source>
</reference>
<gene>
    <name evidence="1" type="ORF">VCR4J5_1600023</name>
</gene>
<evidence type="ECO:0000313" key="2">
    <source>
        <dbReference type="Proteomes" id="UP000049077"/>
    </source>
</evidence>
<protein>
    <recommendedName>
        <fullName evidence="3">Transposase</fullName>
    </recommendedName>
</protein>
<evidence type="ECO:0008006" key="3">
    <source>
        <dbReference type="Google" id="ProtNLM"/>
    </source>
</evidence>
<organism evidence="1 2">
    <name type="scientific">Vibrio crassostreae</name>
    <dbReference type="NCBI Taxonomy" id="246167"/>
    <lineage>
        <taxon>Bacteria</taxon>
        <taxon>Pseudomonadati</taxon>
        <taxon>Pseudomonadota</taxon>
        <taxon>Gammaproteobacteria</taxon>
        <taxon>Vibrionales</taxon>
        <taxon>Vibrionaceae</taxon>
        <taxon>Vibrio</taxon>
    </lineage>
</organism>
<dbReference type="PANTHER" id="PTHR35528">
    <property type="entry name" value="BLL1675 PROTEIN"/>
    <property type="match status" value="1"/>
</dbReference>
<name>A0ABM9QR63_9VIBR</name>
<comment type="caution">
    <text evidence="1">The sequence shown here is derived from an EMBL/GenBank/DDBJ whole genome shotgun (WGS) entry which is preliminary data.</text>
</comment>
<dbReference type="EMBL" id="CCJX01000069">
    <property type="protein sequence ID" value="CDT18589.1"/>
    <property type="molecule type" value="Genomic_DNA"/>
</dbReference>
<dbReference type="PANTHER" id="PTHR35528:SF3">
    <property type="entry name" value="BLL1675 PROTEIN"/>
    <property type="match status" value="1"/>
</dbReference>
<accession>A0ABM9QR63</accession>
<dbReference type="Proteomes" id="UP000049077">
    <property type="component" value="Unassembled WGS sequence"/>
</dbReference>
<dbReference type="InterPro" id="IPR052183">
    <property type="entry name" value="IS_Transposase"/>
</dbReference>